<keyword evidence="15" id="KW-1185">Reference proteome</keyword>
<keyword evidence="5 8" id="KW-0342">GTP-binding</keyword>
<dbReference type="SMART" id="SM00865">
    <property type="entry name" value="Tubulin_C"/>
    <property type="match status" value="1"/>
</dbReference>
<gene>
    <name evidence="8 14" type="primary">ftsZ</name>
    <name evidence="14" type="ORF">FNY97_08960</name>
</gene>
<dbReference type="Gene3D" id="3.30.1330.20">
    <property type="entry name" value="Tubulin/FtsZ, C-terminal domain"/>
    <property type="match status" value="1"/>
</dbReference>
<keyword evidence="6 8" id="KW-0717">Septation</keyword>
<feature type="compositionally biased region" description="Basic and acidic residues" evidence="11">
    <location>
        <begin position="411"/>
        <end position="438"/>
    </location>
</feature>
<dbReference type="GO" id="GO:0005737">
    <property type="term" value="C:cytoplasm"/>
    <property type="evidence" value="ECO:0007669"/>
    <property type="project" value="UniProtKB-SubCell"/>
</dbReference>
<dbReference type="HAMAP" id="MF_00909">
    <property type="entry name" value="FtsZ"/>
    <property type="match status" value="1"/>
</dbReference>
<dbReference type="Pfam" id="PF00091">
    <property type="entry name" value="Tubulin"/>
    <property type="match status" value="1"/>
</dbReference>
<dbReference type="EMBL" id="VKDK01000014">
    <property type="protein sequence ID" value="TRX60947.1"/>
    <property type="molecule type" value="Genomic_DNA"/>
</dbReference>
<dbReference type="InterPro" id="IPR045061">
    <property type="entry name" value="FtsZ/CetZ"/>
</dbReference>
<sequence length="454" mass="48306">MISSSNNLADIKVVGVGGGGVNAVNRMIEEGLKGVQFVAINTDSQALIFSDADTKLDIGREATRGLGAGANPEVGKTSAEDHKTEIEDALQGSDMVFVTAGEGGGTGTGAAPVVASIAKKMGALTVGVVTRPFKFEGARRTRQAMAGIEELREVCDTLIVIPNDRLMQLGGEELSIVEAFRAADEVLHNGVQGITNLITIPGMINVDFADVRSVMSDAGSALMGIGFARGDNRALNAAEQAINSPLLESTMEGAKGVLLSIAGGSDLGLHEVNAAASMVEERADEDANIIFGTIIDDNLGDEVRVTIIATGFDAQANMTSQPAQPGQTQQHGAEATPAARPGSLFENRAEAQPESPAAPRTEAPREEYTRAEPQRADSQRIEREEYAPRHSYEREQPAEPAPSSGLFTTSDRFRGEDYRRGGDDEYRLSRPTERRGRDFDDDGDDDLDVPSFMR</sequence>
<dbReference type="PRINTS" id="PR00423">
    <property type="entry name" value="CELLDVISFTSZ"/>
</dbReference>
<evidence type="ECO:0000313" key="14">
    <source>
        <dbReference type="EMBL" id="TRX60947.1"/>
    </source>
</evidence>
<dbReference type="AlphaFoldDB" id="A0A2N6TR98"/>
<feature type="binding site" evidence="8">
    <location>
        <position position="140"/>
    </location>
    <ligand>
        <name>GTP</name>
        <dbReference type="ChEBI" id="CHEBI:37565"/>
    </ligand>
</feature>
<feature type="binding site" evidence="8">
    <location>
        <begin position="105"/>
        <end position="107"/>
    </location>
    <ligand>
        <name>GTP</name>
        <dbReference type="ChEBI" id="CHEBI:37565"/>
    </ligand>
</feature>
<accession>A0A2N6TR98</accession>
<dbReference type="PROSITE" id="PS01134">
    <property type="entry name" value="FTSZ_1"/>
    <property type="match status" value="1"/>
</dbReference>
<protein>
    <recommendedName>
        <fullName evidence="8 9">Cell division protein FtsZ</fullName>
    </recommendedName>
</protein>
<name>A0A2N6TR98_9CORY</name>
<dbReference type="InterPro" id="IPR018316">
    <property type="entry name" value="Tubulin/FtsZ_2-layer-sand-dom"/>
</dbReference>
<feature type="binding site" evidence="8">
    <location>
        <position position="136"/>
    </location>
    <ligand>
        <name>GTP</name>
        <dbReference type="ChEBI" id="CHEBI:37565"/>
    </ligand>
</feature>
<proteinExistence type="inferred from homology"/>
<keyword evidence="7 8" id="KW-0131">Cell cycle</keyword>
<feature type="binding site" evidence="8">
    <location>
        <begin position="18"/>
        <end position="22"/>
    </location>
    <ligand>
        <name>GTP</name>
        <dbReference type="ChEBI" id="CHEBI:37565"/>
    </ligand>
</feature>
<dbReference type="NCBIfam" id="TIGR00065">
    <property type="entry name" value="ftsZ"/>
    <property type="match status" value="1"/>
</dbReference>
<feature type="compositionally biased region" description="Basic and acidic residues" evidence="11">
    <location>
        <begin position="362"/>
        <end position="397"/>
    </location>
</feature>
<keyword evidence="2 8" id="KW-0963">Cytoplasm</keyword>
<evidence type="ECO:0000256" key="6">
    <source>
        <dbReference type="ARBA" id="ARBA00023210"/>
    </source>
</evidence>
<comment type="subcellular location">
    <subcellularLocation>
        <location evidence="8">Cytoplasm</location>
    </subcellularLocation>
    <text evidence="8">Assembles at midcell at the inner surface of the cytoplasmic membrane.</text>
</comment>
<feature type="binding site" evidence="8">
    <location>
        <position position="184"/>
    </location>
    <ligand>
        <name>GTP</name>
        <dbReference type="ChEBI" id="CHEBI:37565"/>
    </ligand>
</feature>
<keyword evidence="3 8" id="KW-0132">Cell division</keyword>
<evidence type="ECO:0000256" key="3">
    <source>
        <dbReference type="ARBA" id="ARBA00022618"/>
    </source>
</evidence>
<evidence type="ECO:0000256" key="7">
    <source>
        <dbReference type="ARBA" id="ARBA00023306"/>
    </source>
</evidence>
<evidence type="ECO:0000259" key="13">
    <source>
        <dbReference type="SMART" id="SM00865"/>
    </source>
</evidence>
<dbReference type="CDD" id="cd02201">
    <property type="entry name" value="FtsZ_type1"/>
    <property type="match status" value="1"/>
</dbReference>
<dbReference type="PANTHER" id="PTHR30314">
    <property type="entry name" value="CELL DIVISION PROTEIN FTSZ-RELATED"/>
    <property type="match status" value="1"/>
</dbReference>
<dbReference type="InterPro" id="IPR024757">
    <property type="entry name" value="FtsZ_C"/>
</dbReference>
<dbReference type="InterPro" id="IPR037103">
    <property type="entry name" value="Tubulin/FtsZ-like_C"/>
</dbReference>
<organism evidence="14 15">
    <name type="scientific">Corynebacterium hiratae</name>
    <dbReference type="NCBI Taxonomy" id="3139423"/>
    <lineage>
        <taxon>Bacteria</taxon>
        <taxon>Bacillati</taxon>
        <taxon>Actinomycetota</taxon>
        <taxon>Actinomycetes</taxon>
        <taxon>Mycobacteriales</taxon>
        <taxon>Corynebacteriaceae</taxon>
        <taxon>Corynebacterium</taxon>
    </lineage>
</organism>
<dbReference type="SMART" id="SM00864">
    <property type="entry name" value="Tubulin"/>
    <property type="match status" value="1"/>
</dbReference>
<dbReference type="PROSITE" id="PS01135">
    <property type="entry name" value="FTSZ_2"/>
    <property type="match status" value="1"/>
</dbReference>
<dbReference type="GO" id="GO:0005525">
    <property type="term" value="F:GTP binding"/>
    <property type="evidence" value="ECO:0007669"/>
    <property type="project" value="UniProtKB-UniRule"/>
</dbReference>
<dbReference type="RefSeq" id="WP_046647972.1">
    <property type="nucleotide sequence ID" value="NZ_VIOG01000003.1"/>
</dbReference>
<feature type="compositionally biased region" description="Polar residues" evidence="11">
    <location>
        <begin position="318"/>
        <end position="331"/>
    </location>
</feature>
<dbReference type="GO" id="GO:0003924">
    <property type="term" value="F:GTPase activity"/>
    <property type="evidence" value="ECO:0007669"/>
    <property type="project" value="UniProtKB-UniRule"/>
</dbReference>
<dbReference type="SUPFAM" id="SSF55307">
    <property type="entry name" value="Tubulin C-terminal domain-like"/>
    <property type="match status" value="1"/>
</dbReference>
<evidence type="ECO:0000256" key="5">
    <source>
        <dbReference type="ARBA" id="ARBA00023134"/>
    </source>
</evidence>
<dbReference type="GO" id="GO:0000917">
    <property type="term" value="P:division septum assembly"/>
    <property type="evidence" value="ECO:0007669"/>
    <property type="project" value="UniProtKB-KW"/>
</dbReference>
<comment type="subunit">
    <text evidence="8">Homodimer. Polymerizes to form a dynamic ring structure in a strictly GTP-dependent manner. Interacts directly with several other division proteins.</text>
</comment>
<evidence type="ECO:0000256" key="2">
    <source>
        <dbReference type="ARBA" id="ARBA00022490"/>
    </source>
</evidence>
<evidence type="ECO:0000256" key="1">
    <source>
        <dbReference type="ARBA" id="ARBA00009690"/>
    </source>
</evidence>
<comment type="function">
    <text evidence="8 10">Essential cell division protein that forms a contractile ring structure (Z ring) at the future cell division site. The regulation of the ring assembly controls the timing and the location of cell division. One of the functions of the FtsZ ring is to recruit other cell division proteins to the septum to produce a new cell wall between the dividing cells. Binds GTP and shows GTPase activity.</text>
</comment>
<feature type="compositionally biased region" description="Acidic residues" evidence="11">
    <location>
        <begin position="439"/>
        <end position="448"/>
    </location>
</feature>
<dbReference type="Proteomes" id="UP000320443">
    <property type="component" value="Unassembled WGS sequence"/>
</dbReference>
<feature type="domain" description="Tubulin/FtsZ 2-layer sandwich" evidence="13">
    <location>
        <begin position="204"/>
        <end position="321"/>
    </location>
</feature>
<feature type="region of interest" description="Disordered" evidence="11">
    <location>
        <begin position="318"/>
        <end position="454"/>
    </location>
</feature>
<evidence type="ECO:0000313" key="15">
    <source>
        <dbReference type="Proteomes" id="UP000320443"/>
    </source>
</evidence>
<evidence type="ECO:0000256" key="8">
    <source>
        <dbReference type="HAMAP-Rule" id="MF_00909"/>
    </source>
</evidence>
<dbReference type="GO" id="GO:0032153">
    <property type="term" value="C:cell division site"/>
    <property type="evidence" value="ECO:0007669"/>
    <property type="project" value="UniProtKB-UniRule"/>
</dbReference>
<keyword evidence="4 8" id="KW-0547">Nucleotide-binding</keyword>
<dbReference type="InterPro" id="IPR003008">
    <property type="entry name" value="Tubulin_FtsZ_GTPase"/>
</dbReference>
<dbReference type="SUPFAM" id="SSF52490">
    <property type="entry name" value="Tubulin nucleotide-binding domain-like"/>
    <property type="match status" value="1"/>
</dbReference>
<evidence type="ECO:0000256" key="4">
    <source>
        <dbReference type="ARBA" id="ARBA00022741"/>
    </source>
</evidence>
<dbReference type="PANTHER" id="PTHR30314:SF3">
    <property type="entry name" value="MITOCHONDRIAL DIVISION PROTEIN FSZA"/>
    <property type="match status" value="1"/>
</dbReference>
<reference evidence="14 15" key="1">
    <citation type="submission" date="2019-07" db="EMBL/GenBank/DDBJ databases">
        <title>Draft genome of C. aurimucosum strain 2274.</title>
        <authorList>
            <person name="Pacheco L.G.C."/>
            <person name="Aguiar E.R.G.R."/>
            <person name="Santos C.S."/>
            <person name="Rocha D.J.P.G."/>
            <person name="Sant'Anna L.O."/>
            <person name="Mattos-Guaraldi A.L."/>
            <person name="Santos L.S."/>
        </authorList>
    </citation>
    <scope>NUCLEOTIDE SEQUENCE [LARGE SCALE GENOMIC DNA]</scope>
    <source>
        <strain evidence="14 15">2274</strain>
    </source>
</reference>
<comment type="similarity">
    <text evidence="1 8 10">Belongs to the FtsZ family.</text>
</comment>
<dbReference type="InterPro" id="IPR020805">
    <property type="entry name" value="Cell_div_FtsZ_CS"/>
</dbReference>
<dbReference type="GO" id="GO:0051258">
    <property type="term" value="P:protein polymerization"/>
    <property type="evidence" value="ECO:0007669"/>
    <property type="project" value="UniProtKB-UniRule"/>
</dbReference>
<dbReference type="GO" id="GO:0043093">
    <property type="term" value="P:FtsZ-dependent cytokinesis"/>
    <property type="evidence" value="ECO:0007669"/>
    <property type="project" value="UniProtKB-UniRule"/>
</dbReference>
<dbReference type="FunFam" id="3.40.50.1440:FF:000023">
    <property type="entry name" value="Cell division protein FtsZ"/>
    <property type="match status" value="1"/>
</dbReference>
<dbReference type="Pfam" id="PF12327">
    <property type="entry name" value="FtsZ_C"/>
    <property type="match status" value="1"/>
</dbReference>
<feature type="domain" description="Tubulin/FtsZ GTPase" evidence="12">
    <location>
        <begin position="10"/>
        <end position="202"/>
    </location>
</feature>
<dbReference type="InterPro" id="IPR036525">
    <property type="entry name" value="Tubulin/FtsZ_GTPase_sf"/>
</dbReference>
<comment type="caution">
    <text evidence="14">The sequence shown here is derived from an EMBL/GenBank/DDBJ whole genome shotgun (WGS) entry which is preliminary data.</text>
</comment>
<dbReference type="Gene3D" id="3.40.50.1440">
    <property type="entry name" value="Tubulin/FtsZ, GTPase domain"/>
    <property type="match status" value="1"/>
</dbReference>
<evidence type="ECO:0000259" key="12">
    <source>
        <dbReference type="SMART" id="SM00864"/>
    </source>
</evidence>
<evidence type="ECO:0000256" key="11">
    <source>
        <dbReference type="SAM" id="MobiDB-lite"/>
    </source>
</evidence>
<evidence type="ECO:0000256" key="9">
    <source>
        <dbReference type="NCBIfam" id="TIGR00065"/>
    </source>
</evidence>
<dbReference type="InterPro" id="IPR000158">
    <property type="entry name" value="Cell_div_FtsZ"/>
</dbReference>
<dbReference type="InterPro" id="IPR008280">
    <property type="entry name" value="Tub_FtsZ_C"/>
</dbReference>
<evidence type="ECO:0000256" key="10">
    <source>
        <dbReference type="RuleBase" id="RU000631"/>
    </source>
</evidence>